<keyword evidence="2" id="KW-1185">Reference proteome</keyword>
<organism evidence="1 2">
    <name type="scientific">Alternaria gaisen</name>
    <dbReference type="NCBI Taxonomy" id="167740"/>
    <lineage>
        <taxon>Eukaryota</taxon>
        <taxon>Fungi</taxon>
        <taxon>Dikarya</taxon>
        <taxon>Ascomycota</taxon>
        <taxon>Pezizomycotina</taxon>
        <taxon>Dothideomycetes</taxon>
        <taxon>Pleosporomycetidae</taxon>
        <taxon>Pleosporales</taxon>
        <taxon>Pleosporineae</taxon>
        <taxon>Pleosporaceae</taxon>
        <taxon>Alternaria</taxon>
        <taxon>Alternaria sect. Alternaria</taxon>
    </lineage>
</organism>
<name>A0ACB6FTZ4_9PLEO</name>
<sequence>MRSDKAAAALVGVPLAVTPQESQSFTQQLRTIESDNQNDDDGSDCEEDDLGESDDSGESDDDDFE</sequence>
<evidence type="ECO:0000313" key="1">
    <source>
        <dbReference type="EMBL" id="KAB2107869.1"/>
    </source>
</evidence>
<accession>A0ACB6FTZ4</accession>
<dbReference type="Proteomes" id="UP000293547">
    <property type="component" value="Unassembled WGS sequence"/>
</dbReference>
<dbReference type="EMBL" id="PDWZ02000003">
    <property type="protein sequence ID" value="KAB2107869.1"/>
    <property type="molecule type" value="Genomic_DNA"/>
</dbReference>
<proteinExistence type="predicted"/>
<reference evidence="1 2" key="1">
    <citation type="journal article" date="2019" name="bioRxiv">
        <title>Genomics, evolutionary history and diagnostics of the Alternaria alternata species group including apple and Asian pear pathotypes.</title>
        <authorList>
            <person name="Armitage A.D."/>
            <person name="Cockerton H.M."/>
            <person name="Sreenivasaprasad S."/>
            <person name="Woodhall J.W."/>
            <person name="Lane C.R."/>
            <person name="Harrison R.J."/>
            <person name="Clarkson J.P."/>
        </authorList>
    </citation>
    <scope>NUCLEOTIDE SEQUENCE [LARGE SCALE GENOMIC DNA]</scope>
    <source>
        <strain evidence="1 2">FERA 650</strain>
    </source>
</reference>
<protein>
    <submittedName>
        <fullName evidence="1">Uncharacterized protein</fullName>
    </submittedName>
</protein>
<gene>
    <name evidence="1" type="ORF">AG0111_0g3707</name>
</gene>
<comment type="caution">
    <text evidence="1">The sequence shown here is derived from an EMBL/GenBank/DDBJ whole genome shotgun (WGS) entry which is preliminary data.</text>
</comment>
<evidence type="ECO:0000313" key="2">
    <source>
        <dbReference type="Proteomes" id="UP000293547"/>
    </source>
</evidence>